<dbReference type="GO" id="GO:0003677">
    <property type="term" value="F:DNA binding"/>
    <property type="evidence" value="ECO:0007669"/>
    <property type="project" value="UniProtKB-KW"/>
</dbReference>
<dbReference type="InterPro" id="IPR051231">
    <property type="entry name" value="SOSS-B"/>
</dbReference>
<dbReference type="AlphaFoldDB" id="A0AAD2D7S2"/>
<evidence type="ECO:0000313" key="2">
    <source>
        <dbReference type="EMBL" id="CAI2382760.1"/>
    </source>
</evidence>
<dbReference type="EMBL" id="CAMPGE010024953">
    <property type="protein sequence ID" value="CAI2382760.1"/>
    <property type="molecule type" value="Genomic_DNA"/>
</dbReference>
<keyword evidence="1" id="KW-0238">DNA-binding</keyword>
<proteinExistence type="predicted"/>
<name>A0AAD2D7S2_EUPCR</name>
<dbReference type="Gene3D" id="2.40.50.140">
    <property type="entry name" value="Nucleic acid-binding proteins"/>
    <property type="match status" value="1"/>
</dbReference>
<dbReference type="GO" id="GO:0070876">
    <property type="term" value="C:SOSS complex"/>
    <property type="evidence" value="ECO:0007669"/>
    <property type="project" value="TreeGrafter"/>
</dbReference>
<dbReference type="PANTHER" id="PTHR13356">
    <property type="entry name" value="OB FOLD NUCLEIC ACID BINDING PROTEIN-RELATED"/>
    <property type="match status" value="1"/>
</dbReference>
<dbReference type="Proteomes" id="UP001295684">
    <property type="component" value="Unassembled WGS sequence"/>
</dbReference>
<keyword evidence="3" id="KW-1185">Reference proteome</keyword>
<evidence type="ECO:0000256" key="1">
    <source>
        <dbReference type="ARBA" id="ARBA00023125"/>
    </source>
</evidence>
<sequence length="129" mass="14955">MEKHTMIEQPKREDIFHKKPSKELKDIKHGDKKLEVKFIILEKTASIPLKNSDLLTQFLVADETASIRCNFFGEIGADLQPGDIIYMNEAYATTYKNMLILYQGKKGKVHRIGDFFFNFDETLLKSKVQ</sequence>
<organism evidence="2 3">
    <name type="scientific">Euplotes crassus</name>
    <dbReference type="NCBI Taxonomy" id="5936"/>
    <lineage>
        <taxon>Eukaryota</taxon>
        <taxon>Sar</taxon>
        <taxon>Alveolata</taxon>
        <taxon>Ciliophora</taxon>
        <taxon>Intramacronucleata</taxon>
        <taxon>Spirotrichea</taxon>
        <taxon>Hypotrichia</taxon>
        <taxon>Euplotida</taxon>
        <taxon>Euplotidae</taxon>
        <taxon>Moneuplotes</taxon>
    </lineage>
</organism>
<dbReference type="GO" id="GO:0044818">
    <property type="term" value="P:mitotic G2/M transition checkpoint"/>
    <property type="evidence" value="ECO:0007669"/>
    <property type="project" value="TreeGrafter"/>
</dbReference>
<gene>
    <name evidence="2" type="ORF">ECRASSUSDP1_LOCUS24246</name>
</gene>
<evidence type="ECO:0000313" key="3">
    <source>
        <dbReference type="Proteomes" id="UP001295684"/>
    </source>
</evidence>
<dbReference type="SUPFAM" id="SSF50249">
    <property type="entry name" value="Nucleic acid-binding proteins"/>
    <property type="match status" value="1"/>
</dbReference>
<protein>
    <submittedName>
        <fullName evidence="2">Uncharacterized protein</fullName>
    </submittedName>
</protein>
<comment type="caution">
    <text evidence="2">The sequence shown here is derived from an EMBL/GenBank/DDBJ whole genome shotgun (WGS) entry which is preliminary data.</text>
</comment>
<dbReference type="GO" id="GO:0000724">
    <property type="term" value="P:double-strand break repair via homologous recombination"/>
    <property type="evidence" value="ECO:0007669"/>
    <property type="project" value="TreeGrafter"/>
</dbReference>
<accession>A0AAD2D7S2</accession>
<dbReference type="PANTHER" id="PTHR13356:SF0">
    <property type="entry name" value="SOSS COMPLEX SUBUNIT B HOMOLOG"/>
    <property type="match status" value="1"/>
</dbReference>
<dbReference type="InterPro" id="IPR012340">
    <property type="entry name" value="NA-bd_OB-fold"/>
</dbReference>
<dbReference type="GO" id="GO:0010212">
    <property type="term" value="P:response to ionizing radiation"/>
    <property type="evidence" value="ECO:0007669"/>
    <property type="project" value="TreeGrafter"/>
</dbReference>
<reference evidence="2" key="1">
    <citation type="submission" date="2023-07" db="EMBL/GenBank/DDBJ databases">
        <authorList>
            <consortium name="AG Swart"/>
            <person name="Singh M."/>
            <person name="Singh A."/>
            <person name="Seah K."/>
            <person name="Emmerich C."/>
        </authorList>
    </citation>
    <scope>NUCLEOTIDE SEQUENCE</scope>
    <source>
        <strain evidence="2">DP1</strain>
    </source>
</reference>